<evidence type="ECO:0000313" key="1">
    <source>
        <dbReference type="EMBL" id="OGN07286.1"/>
    </source>
</evidence>
<organism evidence="1 2">
    <name type="scientific">Candidatus Yanofskybacteria bacterium RIFCSPHIGHO2_01_FULL_45_42</name>
    <dbReference type="NCBI Taxonomy" id="1802671"/>
    <lineage>
        <taxon>Bacteria</taxon>
        <taxon>Candidatus Yanofskyibacteriota</taxon>
    </lineage>
</organism>
<gene>
    <name evidence="1" type="ORF">A2750_03145</name>
</gene>
<dbReference type="AlphaFoldDB" id="A0A1F8F4W4"/>
<dbReference type="Proteomes" id="UP000178023">
    <property type="component" value="Unassembled WGS sequence"/>
</dbReference>
<comment type="caution">
    <text evidence="1">The sequence shown here is derived from an EMBL/GenBank/DDBJ whole genome shotgun (WGS) entry which is preliminary data.</text>
</comment>
<reference evidence="1 2" key="1">
    <citation type="journal article" date="2016" name="Nat. Commun.">
        <title>Thousands of microbial genomes shed light on interconnected biogeochemical processes in an aquifer system.</title>
        <authorList>
            <person name="Anantharaman K."/>
            <person name="Brown C.T."/>
            <person name="Hug L.A."/>
            <person name="Sharon I."/>
            <person name="Castelle C.J."/>
            <person name="Probst A.J."/>
            <person name="Thomas B.C."/>
            <person name="Singh A."/>
            <person name="Wilkins M.J."/>
            <person name="Karaoz U."/>
            <person name="Brodie E.L."/>
            <person name="Williams K.H."/>
            <person name="Hubbard S.S."/>
            <person name="Banfield J.F."/>
        </authorList>
    </citation>
    <scope>NUCLEOTIDE SEQUENCE [LARGE SCALE GENOMIC DNA]</scope>
</reference>
<evidence type="ECO:0000313" key="2">
    <source>
        <dbReference type="Proteomes" id="UP000178023"/>
    </source>
</evidence>
<dbReference type="EMBL" id="MGJL01000026">
    <property type="protein sequence ID" value="OGN07286.1"/>
    <property type="molecule type" value="Genomic_DNA"/>
</dbReference>
<protein>
    <submittedName>
        <fullName evidence="1">Uncharacterized protein</fullName>
    </submittedName>
</protein>
<name>A0A1F8F4W4_9BACT</name>
<proteinExistence type="predicted"/>
<accession>A0A1F8F4W4</accession>
<sequence>MESKINKLAESIGFEPLEEKPKDPEKVVFDKATYKKASVLYQPEVCRVLLDRHQGLITLEEAEKRMVPISRKIVDTYIQMMDAKEKQEDLF</sequence>